<dbReference type="GO" id="GO:0008270">
    <property type="term" value="F:zinc ion binding"/>
    <property type="evidence" value="ECO:0007669"/>
    <property type="project" value="UniProtKB-KW"/>
</dbReference>
<dbReference type="AlphaFoldDB" id="A0AAV0PIY6"/>
<proteinExistence type="predicted"/>
<reference evidence="6" key="1">
    <citation type="submission" date="2022-08" db="EMBL/GenBank/DDBJ databases">
        <authorList>
            <person name="Gutierrez-Valencia J."/>
        </authorList>
    </citation>
    <scope>NUCLEOTIDE SEQUENCE</scope>
</reference>
<evidence type="ECO:0000256" key="2">
    <source>
        <dbReference type="ARBA" id="ARBA00022771"/>
    </source>
</evidence>
<keyword evidence="1" id="KW-0479">Metal-binding</keyword>
<dbReference type="EMBL" id="CAMGYJ010000009">
    <property type="protein sequence ID" value="CAI0470838.1"/>
    <property type="molecule type" value="Genomic_DNA"/>
</dbReference>
<dbReference type="PANTHER" id="PTHR45798">
    <property type="entry name" value="RING-H2 FINGER PROTEIN ATL61-RELATED-RELATED"/>
    <property type="match status" value="1"/>
</dbReference>
<keyword evidence="5" id="KW-1133">Transmembrane helix</keyword>
<evidence type="ECO:0000313" key="6">
    <source>
        <dbReference type="EMBL" id="CAI0470838.1"/>
    </source>
</evidence>
<evidence type="ECO:0000256" key="4">
    <source>
        <dbReference type="SAM" id="MobiDB-lite"/>
    </source>
</evidence>
<keyword evidence="3" id="KW-0862">Zinc</keyword>
<gene>
    <name evidence="6" type="ORF">LITE_LOCUS38702</name>
</gene>
<dbReference type="InterPro" id="IPR052788">
    <property type="entry name" value="RING-type_E3_ligase_ATL"/>
</dbReference>
<keyword evidence="5" id="KW-0812">Transmembrane</keyword>
<evidence type="ECO:0000256" key="1">
    <source>
        <dbReference type="ARBA" id="ARBA00022723"/>
    </source>
</evidence>
<feature type="region of interest" description="Disordered" evidence="4">
    <location>
        <begin position="64"/>
        <end position="86"/>
    </location>
</feature>
<organism evidence="6 7">
    <name type="scientific">Linum tenue</name>
    <dbReference type="NCBI Taxonomy" id="586396"/>
    <lineage>
        <taxon>Eukaryota</taxon>
        <taxon>Viridiplantae</taxon>
        <taxon>Streptophyta</taxon>
        <taxon>Embryophyta</taxon>
        <taxon>Tracheophyta</taxon>
        <taxon>Spermatophyta</taxon>
        <taxon>Magnoliopsida</taxon>
        <taxon>eudicotyledons</taxon>
        <taxon>Gunneridae</taxon>
        <taxon>Pentapetalae</taxon>
        <taxon>rosids</taxon>
        <taxon>fabids</taxon>
        <taxon>Malpighiales</taxon>
        <taxon>Linaceae</taxon>
        <taxon>Linum</taxon>
    </lineage>
</organism>
<evidence type="ECO:0000256" key="5">
    <source>
        <dbReference type="SAM" id="Phobius"/>
    </source>
</evidence>
<dbReference type="Proteomes" id="UP001154282">
    <property type="component" value="Unassembled WGS sequence"/>
</dbReference>
<evidence type="ECO:0000313" key="7">
    <source>
        <dbReference type="Proteomes" id="UP001154282"/>
    </source>
</evidence>
<keyword evidence="7" id="KW-1185">Reference proteome</keyword>
<sequence>MTRPFRLLDSVSSSPTTTAGDSSEPPAPPVDSDFVVILAALLCVLGLVAVACCAWIRRFSSGSAAAAEGGKDPPAPSSSQANKGVKKKILRALPKQTFSTDTAAKFSDCAICLVEFAIGDEFRRLPGAGPAWKRTRRRRVSLERKKRIERE</sequence>
<dbReference type="PANTHER" id="PTHR45798:SF97">
    <property type="entry name" value="ALCOHOL-SENSITIVE RING FINGER PROTEIN 1"/>
    <property type="match status" value="1"/>
</dbReference>
<keyword evidence="5" id="KW-0472">Membrane</keyword>
<evidence type="ECO:0000256" key="3">
    <source>
        <dbReference type="ARBA" id="ARBA00022833"/>
    </source>
</evidence>
<comment type="caution">
    <text evidence="6">The sequence shown here is derived from an EMBL/GenBank/DDBJ whole genome shotgun (WGS) entry which is preliminary data.</text>
</comment>
<feature type="transmembrane region" description="Helical" evidence="5">
    <location>
        <begin position="34"/>
        <end position="56"/>
    </location>
</feature>
<accession>A0AAV0PIY6</accession>
<protein>
    <submittedName>
        <fullName evidence="6">Uncharacterized protein</fullName>
    </submittedName>
</protein>
<feature type="compositionally biased region" description="Polar residues" evidence="4">
    <location>
        <begin position="10"/>
        <end position="21"/>
    </location>
</feature>
<name>A0AAV0PIY6_9ROSI</name>
<feature type="region of interest" description="Disordered" evidence="4">
    <location>
        <begin position="1"/>
        <end position="26"/>
    </location>
</feature>
<keyword evidence="2" id="KW-0863">Zinc-finger</keyword>